<accession>A0A6J5LYL3</accession>
<reference evidence="1" key="1">
    <citation type="submission" date="2020-04" db="EMBL/GenBank/DDBJ databases">
        <authorList>
            <person name="Chiriac C."/>
            <person name="Salcher M."/>
            <person name="Ghai R."/>
            <person name="Kavagutti S V."/>
        </authorList>
    </citation>
    <scope>NUCLEOTIDE SEQUENCE</scope>
</reference>
<proteinExistence type="predicted"/>
<name>A0A6J5LYL3_9CAUD</name>
<evidence type="ECO:0000313" key="1">
    <source>
        <dbReference type="EMBL" id="CAB4139625.1"/>
    </source>
</evidence>
<protein>
    <submittedName>
        <fullName evidence="1">Uncharacterized protein</fullName>
    </submittedName>
</protein>
<sequence length="102" mass="12330">RADKYKSHTYIPDHAYDWLQDWEEFQGKEYLEENANQNHLYEVRIHQLLRLLCYSFKPERQHLVRVIAHNINDYAHCVSTVPFGYFSKDIHQRVTDVLDPVL</sequence>
<feature type="non-terminal residue" evidence="1">
    <location>
        <position position="1"/>
    </location>
</feature>
<organism evidence="1">
    <name type="scientific">uncultured Caudovirales phage</name>
    <dbReference type="NCBI Taxonomy" id="2100421"/>
    <lineage>
        <taxon>Viruses</taxon>
        <taxon>Duplodnaviria</taxon>
        <taxon>Heunggongvirae</taxon>
        <taxon>Uroviricota</taxon>
        <taxon>Caudoviricetes</taxon>
        <taxon>Peduoviridae</taxon>
        <taxon>Maltschvirus</taxon>
        <taxon>Maltschvirus maltsch</taxon>
    </lineage>
</organism>
<gene>
    <name evidence="1" type="ORF">UFOVP340_61</name>
</gene>
<dbReference type="EMBL" id="LR796350">
    <property type="protein sequence ID" value="CAB4139625.1"/>
    <property type="molecule type" value="Genomic_DNA"/>
</dbReference>